<dbReference type="InterPro" id="IPR011004">
    <property type="entry name" value="Trimer_LpxA-like_sf"/>
</dbReference>
<dbReference type="GO" id="GO:0016746">
    <property type="term" value="F:acyltransferase activity"/>
    <property type="evidence" value="ECO:0007669"/>
    <property type="project" value="UniProtKB-KW"/>
</dbReference>
<evidence type="ECO:0000313" key="7">
    <source>
        <dbReference type="Proteomes" id="UP000601522"/>
    </source>
</evidence>
<dbReference type="GO" id="GO:0046677">
    <property type="term" value="P:response to antibiotic"/>
    <property type="evidence" value="ECO:0007669"/>
    <property type="project" value="UniProtKB-KW"/>
</dbReference>
<comment type="caution">
    <text evidence="6">The sequence shown here is derived from an EMBL/GenBank/DDBJ whole genome shotgun (WGS) entry which is preliminary data.</text>
</comment>
<keyword evidence="4" id="KW-0046">Antibiotic resistance</keyword>
<dbReference type="NCBIfam" id="NF000311">
    <property type="entry name" value="Vat_ABCDEFH"/>
    <property type="match status" value="1"/>
</dbReference>
<reference evidence="6 7" key="1">
    <citation type="submission" date="2020-08" db="EMBL/GenBank/DDBJ databases">
        <title>Genome public.</title>
        <authorList>
            <person name="Liu C."/>
            <person name="Sun Q."/>
        </authorList>
    </citation>
    <scope>NUCLEOTIDE SEQUENCE [LARGE SCALE GENOMIC DNA]</scope>
    <source>
        <strain evidence="6 7">NSJ-26</strain>
    </source>
</reference>
<accession>A0A926F0C8</accession>
<proteinExistence type="inferred from homology"/>
<keyword evidence="5" id="KW-0012">Acyltransferase</keyword>
<evidence type="ECO:0000256" key="4">
    <source>
        <dbReference type="ARBA" id="ARBA00023251"/>
    </source>
</evidence>
<keyword evidence="7" id="KW-1185">Reference proteome</keyword>
<dbReference type="PANTHER" id="PTHR43300">
    <property type="entry name" value="ACETYLTRANSFERASE"/>
    <property type="match status" value="1"/>
</dbReference>
<dbReference type="Proteomes" id="UP000601522">
    <property type="component" value="Unassembled WGS sequence"/>
</dbReference>
<dbReference type="Gene3D" id="2.160.10.10">
    <property type="entry name" value="Hexapeptide repeat proteins"/>
    <property type="match status" value="1"/>
</dbReference>
<dbReference type="InterPro" id="IPR001451">
    <property type="entry name" value="Hexapep"/>
</dbReference>
<evidence type="ECO:0000256" key="1">
    <source>
        <dbReference type="ARBA" id="ARBA00007274"/>
    </source>
</evidence>
<dbReference type="RefSeq" id="WP_249322472.1">
    <property type="nucleotide sequence ID" value="NZ_JACRTK010000001.1"/>
</dbReference>
<comment type="similarity">
    <text evidence="1">Belongs to the transferase hexapeptide repeat family.</text>
</comment>
<dbReference type="EMBL" id="JACRTK010000001">
    <property type="protein sequence ID" value="MBC8589654.1"/>
    <property type="molecule type" value="Genomic_DNA"/>
</dbReference>
<dbReference type="AlphaFoldDB" id="A0A926F0C8"/>
<dbReference type="Pfam" id="PF00132">
    <property type="entry name" value="Hexapep"/>
    <property type="match status" value="1"/>
</dbReference>
<sequence length="219" mass="25119">MIGPDKNKLYPNENIKTVCYISNLPKRSNVEIGEYTYYSDNKKSPEKFYDNIEHHYEFLGDKLIIGKFCAIAEGVKFIMNGANHRMDGITTYPFNIFGSGWEKVTPTVEQLPFKGDTVIGNDVWIGQNAIIMPGVKIGDGAIIAANSTVVKDVEPYTIYGGNPAKFIKKRFSDEKIKFLLKLQWWNWDQEKIFNNLEKLTSENGLKQLMEQYLLLETEE</sequence>
<keyword evidence="2" id="KW-0808">Transferase</keyword>
<gene>
    <name evidence="6" type="primary">vat</name>
    <name evidence="6" type="ORF">H8689_00645</name>
</gene>
<evidence type="ECO:0000256" key="2">
    <source>
        <dbReference type="ARBA" id="ARBA00022679"/>
    </source>
</evidence>
<dbReference type="CDD" id="cd03349">
    <property type="entry name" value="LbH_XAT"/>
    <property type="match status" value="1"/>
</dbReference>
<evidence type="ECO:0000256" key="5">
    <source>
        <dbReference type="ARBA" id="ARBA00023315"/>
    </source>
</evidence>
<dbReference type="InterPro" id="IPR050179">
    <property type="entry name" value="Trans_hexapeptide_repeat"/>
</dbReference>
<protein>
    <submittedName>
        <fullName evidence="6">Vat family streptogramin A O-acetyltransferase</fullName>
    </submittedName>
</protein>
<dbReference type="PROSITE" id="PS00101">
    <property type="entry name" value="HEXAPEP_TRANSFERASES"/>
    <property type="match status" value="1"/>
</dbReference>
<organism evidence="6 7">
    <name type="scientific">Wansuia hejianensis</name>
    <dbReference type="NCBI Taxonomy" id="2763667"/>
    <lineage>
        <taxon>Bacteria</taxon>
        <taxon>Bacillati</taxon>
        <taxon>Bacillota</taxon>
        <taxon>Clostridia</taxon>
        <taxon>Lachnospirales</taxon>
        <taxon>Lachnospiraceae</taxon>
        <taxon>Wansuia</taxon>
    </lineage>
</organism>
<dbReference type="SUPFAM" id="SSF51161">
    <property type="entry name" value="Trimeric LpxA-like enzymes"/>
    <property type="match status" value="1"/>
</dbReference>
<keyword evidence="3" id="KW-0677">Repeat</keyword>
<evidence type="ECO:0000256" key="3">
    <source>
        <dbReference type="ARBA" id="ARBA00022737"/>
    </source>
</evidence>
<dbReference type="InterPro" id="IPR018357">
    <property type="entry name" value="Hexapep_transf_CS"/>
</dbReference>
<evidence type="ECO:0000313" key="6">
    <source>
        <dbReference type="EMBL" id="MBC8589654.1"/>
    </source>
</evidence>
<name>A0A926F0C8_9FIRM</name>
<dbReference type="PANTHER" id="PTHR43300:SF11">
    <property type="entry name" value="ACETYLTRANSFERASE RV3034C-RELATED"/>
    <property type="match status" value="1"/>
</dbReference>
<dbReference type="FunFam" id="2.160.10.10:FF:000037">
    <property type="entry name" value="Streptogramin A acetyltransferase"/>
    <property type="match status" value="1"/>
</dbReference>